<feature type="domain" description="Teneurin-like YD-shell" evidence="4">
    <location>
        <begin position="1133"/>
        <end position="1424"/>
    </location>
</feature>
<dbReference type="PANTHER" id="PTHR32305">
    <property type="match status" value="1"/>
</dbReference>
<proteinExistence type="predicted"/>
<feature type="signal peptide" evidence="3">
    <location>
        <begin position="1"/>
        <end position="21"/>
    </location>
</feature>
<dbReference type="OrthoDB" id="6904246at2"/>
<dbReference type="PANTHER" id="PTHR32305:SF15">
    <property type="entry name" value="PROTEIN RHSA-RELATED"/>
    <property type="match status" value="1"/>
</dbReference>
<feature type="chain" id="PRO_5022150746" evidence="3">
    <location>
        <begin position="22"/>
        <end position="1619"/>
    </location>
</feature>
<dbReference type="InterPro" id="IPR050708">
    <property type="entry name" value="T6SS_VgrG/RHS"/>
</dbReference>
<dbReference type="Pfam" id="PF25023">
    <property type="entry name" value="TEN_YD-shell"/>
    <property type="match status" value="1"/>
</dbReference>
<feature type="region of interest" description="Disordered" evidence="2">
    <location>
        <begin position="1450"/>
        <end position="1478"/>
    </location>
</feature>
<sequence length="1619" mass="175233">MWSFLRAAAVGFLLVSTAAQAQETRPWEEYNKIIARSDTVAAYGPDLFGDSVDLSAGALSFSVTDASIPGNSKLPVTLTRTLSINNRRGYSTREGALADWDLDIPNVSGVFASTWADNRCTSSAPPPIIQKLVQSTYTYFYPEDYWHGTHAQMPGGGELLWAGSGTTNAPRPSTGGPYNWVTNGLTYFSCLPQIKNGSGEGFLAITTDGTRYWFDWMAQYQEPTLRGGRGVIDSLFRRKTALFVTRIEDRFGNWVTYSYNNAANAPSRLSAINSSDGRQLTLGYNAQGHVASVTNGSQTWQYEYSSGALSAVVLPDTTRWQLNLASLSSASFRYFTPAPSASEPYRDCFNPGDIYDETPVTGSVTHPSGVTGQFTVAPTRFGRSNVPMVCLNYQTLSNDPNDDSTFHPVAWDNFALVQKQVSGPGLSTQTWNYNYFSFISGFNHPSGAGHPVCGNGADCSPPVCTSDDCAGSTQVTVDGPGGEWAVHTFGNSYRYNEGKLVNVQRGITPGVAAQTDSWTHVLTDNGQCYSKPIGKGIQWRGSFVAEYLRPQVDATTARDGTTYQSHVNQFDCFGRPQSVARSNSLGYAKTDLTEYHDDLAKWVVGQVKKQSNAETGIVVAQTDYDANALPQRLYSFGKLQSTLGYNADGTLASVVDGRLQTTGLSQWKRGIPQRIQHPDLKIESAVVDDLGWIRSVTNELGHVTCYGYDAMGRVNGVTYPSESQIGVCDTSTWLAKAQTFVPVAASEYGLPAGHWKQTVSTGDARRVVYFDALWRPVVEESLDATNAADTRSITVKRYDANGRLAFQSYPLATLSSYATANTGTRTSYDVLDRVTRVEQDSELGVLATTTSYLSSLRKQVQDPRGGVTVHGYMAFDQPAYDLLAWSQLPEGKVVEITRHPQLTTPEILVQRSADNSISAARYYTHDTHRRLCVVVEPETGATVTQYDDAGNVAWTAAGLTIAPGTSCDTVRATAYSSGRRVDRTYHERNWLKTLTFADGNGDQVWAYTADGLPSQVTTQNSGNAVVNSYVYNARRLQTGETQQHDVYTWSIGQGYDALGNRASMTYPGGLSVSFSPNALGQPRTVVASGATYASGVRYYPNGAIREFTYGNGILHAMTQNARQMPSRVTNGAVVDYGYTYDGNGNVAAITDYAQGSSYNRAMTYDGLDRLKTATSAAFGGDGVHRFGYDALDNLKSWTLAGVKDYAEYFYDPTTWRLTNIRNAAGATVVGLGYDVQGNLANKNGQVHTFDHGNRLRTALGTESYRYDAQGRRILTQSPSGKSFALYGADGALLWERDERVSARLEYVYLGGSLLATRRRPIGSTSETVYYYHNDELGSQVALTDAAGAVAQRSEYDPFGALTNRVANNRPGYTGHVMDAPTGLTYMQQRYYDPTIGRFLSVDPVMADGNTGGNFNRYKYASNNPYRFTDPDGRMDRETRKELMRDRSSILAKSPGSAAQMATSARSSGGGSTGGHRQAGSVTELAGNIGNAIAQRTDLKVSAGVALGSGAEFEASRPLTGRELTLSGDYALGAGAGIFGGADIKLAQFRLPAAVDSFVNLKSGALDFKVGAVGAIGTSLQADVGGRVTWNVFLGVGLGGKGIAKMPVTLGVEKTFNQDP</sequence>
<keyword evidence="1" id="KW-0677">Repeat</keyword>
<evidence type="ECO:0000256" key="1">
    <source>
        <dbReference type="ARBA" id="ARBA00022737"/>
    </source>
</evidence>
<reference evidence="5 6" key="1">
    <citation type="journal article" date="2015" name="Stand. Genomic Sci.">
        <title>Genomic Encyclopedia of Bacterial and Archaeal Type Strains, Phase III: the genomes of soil and plant-associated and newly described type strains.</title>
        <authorList>
            <person name="Whitman W.B."/>
            <person name="Woyke T."/>
            <person name="Klenk H.P."/>
            <person name="Zhou Y."/>
            <person name="Lilburn T.G."/>
            <person name="Beck B.J."/>
            <person name="De Vos P."/>
            <person name="Vandamme P."/>
            <person name="Eisen J.A."/>
            <person name="Garrity G."/>
            <person name="Hugenholtz P."/>
            <person name="Kyrpides N.C."/>
        </authorList>
    </citation>
    <scope>NUCLEOTIDE SEQUENCE [LARGE SCALE GENOMIC DNA]</scope>
    <source>
        <strain evidence="5 6">CGMCC 1.10136</strain>
    </source>
</reference>
<organism evidence="5 6">
    <name type="scientific">Aerolutibacter ruishenii</name>
    <dbReference type="NCBI Taxonomy" id="686800"/>
    <lineage>
        <taxon>Bacteria</taxon>
        <taxon>Pseudomonadati</taxon>
        <taxon>Pseudomonadota</taxon>
        <taxon>Gammaproteobacteria</taxon>
        <taxon>Lysobacterales</taxon>
        <taxon>Lysobacteraceae</taxon>
        <taxon>Aerolutibacter</taxon>
    </lineage>
</organism>
<dbReference type="Gene3D" id="2.180.10.10">
    <property type="entry name" value="RHS repeat-associated core"/>
    <property type="match status" value="2"/>
</dbReference>
<evidence type="ECO:0000313" key="6">
    <source>
        <dbReference type="Proteomes" id="UP000316471"/>
    </source>
</evidence>
<dbReference type="NCBIfam" id="TIGR03696">
    <property type="entry name" value="Rhs_assc_core"/>
    <property type="match status" value="1"/>
</dbReference>
<evidence type="ECO:0000313" key="5">
    <source>
        <dbReference type="EMBL" id="TWI06719.1"/>
    </source>
</evidence>
<protein>
    <submittedName>
        <fullName evidence="5">RHS repeat-associated protein</fullName>
    </submittedName>
</protein>
<accession>A0A562LGG5</accession>
<dbReference type="Pfam" id="PF05593">
    <property type="entry name" value="RHS_repeat"/>
    <property type="match status" value="1"/>
</dbReference>
<dbReference type="RefSeq" id="WP_144816939.1">
    <property type="nucleotide sequence ID" value="NZ_VLKP01000016.1"/>
</dbReference>
<gene>
    <name evidence="5" type="ORF">IP93_02942</name>
</gene>
<dbReference type="InterPro" id="IPR022385">
    <property type="entry name" value="Rhs_assc_core"/>
</dbReference>
<evidence type="ECO:0000259" key="4">
    <source>
        <dbReference type="Pfam" id="PF25023"/>
    </source>
</evidence>
<keyword evidence="3" id="KW-0732">Signal</keyword>
<dbReference type="Proteomes" id="UP000316471">
    <property type="component" value="Unassembled WGS sequence"/>
</dbReference>
<evidence type="ECO:0000256" key="3">
    <source>
        <dbReference type="SAM" id="SignalP"/>
    </source>
</evidence>
<comment type="caution">
    <text evidence="5">The sequence shown here is derived from an EMBL/GenBank/DDBJ whole genome shotgun (WGS) entry which is preliminary data.</text>
</comment>
<dbReference type="InterPro" id="IPR031325">
    <property type="entry name" value="RHS_repeat"/>
</dbReference>
<name>A0A562LGG5_9GAMM</name>
<dbReference type="InterPro" id="IPR056823">
    <property type="entry name" value="TEN-like_YD-shell"/>
</dbReference>
<evidence type="ECO:0000256" key="2">
    <source>
        <dbReference type="SAM" id="MobiDB-lite"/>
    </source>
</evidence>
<dbReference type="EMBL" id="VLKP01000016">
    <property type="protein sequence ID" value="TWI06719.1"/>
    <property type="molecule type" value="Genomic_DNA"/>
</dbReference>
<keyword evidence="6" id="KW-1185">Reference proteome</keyword>